<comment type="caution">
    <text evidence="1">The sequence shown here is derived from an EMBL/GenBank/DDBJ whole genome shotgun (WGS) entry which is preliminary data.</text>
</comment>
<accession>A0A9P6BY42</accession>
<dbReference type="Proteomes" id="UP000807342">
    <property type="component" value="Unassembled WGS sequence"/>
</dbReference>
<dbReference type="AlphaFoldDB" id="A0A9P6BY42"/>
<protein>
    <submittedName>
        <fullName evidence="1">Uncharacterized protein</fullName>
    </submittedName>
</protein>
<proteinExistence type="predicted"/>
<evidence type="ECO:0000313" key="2">
    <source>
        <dbReference type="Proteomes" id="UP000807342"/>
    </source>
</evidence>
<dbReference type="EMBL" id="MU151434">
    <property type="protein sequence ID" value="KAF9443797.1"/>
    <property type="molecule type" value="Genomic_DNA"/>
</dbReference>
<gene>
    <name evidence="1" type="ORF">P691DRAFT_763945</name>
</gene>
<reference evidence="1" key="1">
    <citation type="submission" date="2020-11" db="EMBL/GenBank/DDBJ databases">
        <authorList>
            <consortium name="DOE Joint Genome Institute"/>
            <person name="Ahrendt S."/>
            <person name="Riley R."/>
            <person name="Andreopoulos W."/>
            <person name="Labutti K."/>
            <person name="Pangilinan J."/>
            <person name="Ruiz-Duenas F.J."/>
            <person name="Barrasa J.M."/>
            <person name="Sanchez-Garcia M."/>
            <person name="Camarero S."/>
            <person name="Miyauchi S."/>
            <person name="Serrano A."/>
            <person name="Linde D."/>
            <person name="Babiker R."/>
            <person name="Drula E."/>
            <person name="Ayuso-Fernandez I."/>
            <person name="Pacheco R."/>
            <person name="Padilla G."/>
            <person name="Ferreira P."/>
            <person name="Barriuso J."/>
            <person name="Kellner H."/>
            <person name="Castanera R."/>
            <person name="Alfaro M."/>
            <person name="Ramirez L."/>
            <person name="Pisabarro A.G."/>
            <person name="Kuo A."/>
            <person name="Tritt A."/>
            <person name="Lipzen A."/>
            <person name="He G."/>
            <person name="Yan M."/>
            <person name="Ng V."/>
            <person name="Cullen D."/>
            <person name="Martin F."/>
            <person name="Rosso M.-N."/>
            <person name="Henrissat B."/>
            <person name="Hibbett D."/>
            <person name="Martinez A.T."/>
            <person name="Grigoriev I.V."/>
        </authorList>
    </citation>
    <scope>NUCLEOTIDE SEQUENCE</scope>
    <source>
        <strain evidence="1">MF-IS2</strain>
    </source>
</reference>
<evidence type="ECO:0000313" key="1">
    <source>
        <dbReference type="EMBL" id="KAF9443797.1"/>
    </source>
</evidence>
<keyword evidence="2" id="KW-1185">Reference proteome</keyword>
<organism evidence="1 2">
    <name type="scientific">Macrolepiota fuliginosa MF-IS2</name>
    <dbReference type="NCBI Taxonomy" id="1400762"/>
    <lineage>
        <taxon>Eukaryota</taxon>
        <taxon>Fungi</taxon>
        <taxon>Dikarya</taxon>
        <taxon>Basidiomycota</taxon>
        <taxon>Agaricomycotina</taxon>
        <taxon>Agaricomycetes</taxon>
        <taxon>Agaricomycetidae</taxon>
        <taxon>Agaricales</taxon>
        <taxon>Agaricineae</taxon>
        <taxon>Agaricaceae</taxon>
        <taxon>Macrolepiota</taxon>
    </lineage>
</organism>
<name>A0A9P6BY42_9AGAR</name>
<sequence>MSSHLSSLPWKSSFLAQIGDSSYTDGVWTHLKPLMRNLAEFKSGYKGKQFRQLASTSARSPITEKNFPDGRTKHALLSYAMIDALFLLTEQPFLERPLGGVLSQISPFWPSVTETDNLKLVTWFGSNKLSWLSIVQNFSILLEKEAQEIELSPSSSLVPPSSQNLAGMFESLVLAVRDGHYASVKANFLSAAFHLAFINNHKSHHLPKKTATLLEKINSHCQLGFSTLAKKPGQLHNSLYMATTLSPILLLPHSYINYDISLKSFLQMWMTTQPKKGQTLIHIENALWQVIFKIAFEKESFESTIIPALNIISSHIAHKPLKESNEYLLCNCVSEVLKQEESELENEKRVPEIGVLWDTST</sequence>